<dbReference type="InterPro" id="IPR021352">
    <property type="entry name" value="DUF2971"/>
</dbReference>
<proteinExistence type="predicted"/>
<name>G9QHI3_9BACI</name>
<dbReference type="HOGENOM" id="CLU_061528_0_0_9"/>
<sequence length="324" mass="38039">MAEQDSFMQQLQSLFWKYMGRSIGQAEHPHDILYHYTNLDSFMGMIDNRSIWMSKGNFLNDSGELVYIHHIARHVLELFEQHINQKYGNDVELLKCRNRFVGKMRWALSKFLHEIHLDHLEVYVLSLTPNQDSLTLWYNYSGGDGYNIGFSYDKLLAKINRLSENMGQEFSVVYGNVLYEKEKQEQTLLHSLIRSFEFLLQHRGQFDDDEMVAKLPAYFTEIITSCSIFFKHEAFKNEEEYRIAFTRRRKANTGDGKVLFRLANGIIIPYISIELKEKLPVRHVTIGPKNNIDIAKNGVEYYLRSRGYPLEHITVSKSVVSLRY</sequence>
<dbReference type="Proteomes" id="UP000011747">
    <property type="component" value="Unassembled WGS sequence"/>
</dbReference>
<organism evidence="1 2">
    <name type="scientific">Bacillus smithii 7_3_47FAA</name>
    <dbReference type="NCBI Taxonomy" id="665952"/>
    <lineage>
        <taxon>Bacteria</taxon>
        <taxon>Bacillati</taxon>
        <taxon>Bacillota</taxon>
        <taxon>Bacilli</taxon>
        <taxon>Bacillales</taxon>
        <taxon>Bacillaceae</taxon>
        <taxon>Bacillus</taxon>
    </lineage>
</organism>
<evidence type="ECO:0000313" key="2">
    <source>
        <dbReference type="Proteomes" id="UP000011747"/>
    </source>
</evidence>
<evidence type="ECO:0008006" key="3">
    <source>
        <dbReference type="Google" id="ProtNLM"/>
    </source>
</evidence>
<gene>
    <name evidence="1" type="ORF">HMPREF1015_01242</name>
</gene>
<keyword evidence="2" id="KW-1185">Reference proteome</keyword>
<dbReference type="AlphaFoldDB" id="G9QHI3"/>
<dbReference type="RefSeq" id="WP_003352656.1">
    <property type="nucleotide sequence ID" value="NZ_JH414740.1"/>
</dbReference>
<dbReference type="Pfam" id="PF11185">
    <property type="entry name" value="DUF2971"/>
    <property type="match status" value="1"/>
</dbReference>
<accession>G9QHI3</accession>
<dbReference type="PATRIC" id="fig|665952.3.peg.379"/>
<reference evidence="1 2" key="1">
    <citation type="submission" date="2011-09" db="EMBL/GenBank/DDBJ databases">
        <title>The Genome Sequence of Bacillus smithii 7_3_47FAA.</title>
        <authorList>
            <consortium name="The Broad Institute Genome Sequencing Platform"/>
            <person name="Earl A."/>
            <person name="Ward D."/>
            <person name="Feldgarden M."/>
            <person name="Gevers D."/>
            <person name="Daigneault M."/>
            <person name="Strauss J."/>
            <person name="Allen-Vercoe E."/>
            <person name="Young S.K."/>
            <person name="Zeng Q."/>
            <person name="Gargeya S."/>
            <person name="Fitzgerald M."/>
            <person name="Haas B."/>
            <person name="Abouelleil A."/>
            <person name="Alvarado L."/>
            <person name="Arachchi H.M."/>
            <person name="Berlin A."/>
            <person name="Brown A."/>
            <person name="Chapman S.B."/>
            <person name="Chen Z."/>
            <person name="Dunbar C."/>
            <person name="Freedman E."/>
            <person name="Gearin G."/>
            <person name="Goldberg J."/>
            <person name="Griggs A."/>
            <person name="Gujja S."/>
            <person name="Heiman D."/>
            <person name="Howarth C."/>
            <person name="Larson L."/>
            <person name="Lui A."/>
            <person name="MacDonald P.J.P."/>
            <person name="Montmayeur A."/>
            <person name="Murphy C."/>
            <person name="Neiman D."/>
            <person name="Pearson M."/>
            <person name="Priest M."/>
            <person name="Roberts A."/>
            <person name="Saif S."/>
            <person name="Shea T."/>
            <person name="Shenoy N."/>
            <person name="Sisk P."/>
            <person name="Stolte C."/>
            <person name="Sykes S."/>
            <person name="Wortman J."/>
            <person name="Nusbaum C."/>
            <person name="Birren B."/>
        </authorList>
    </citation>
    <scope>NUCLEOTIDE SEQUENCE [LARGE SCALE GENOMIC DNA]</scope>
    <source>
        <strain evidence="1 2">7_3_47FAA</strain>
    </source>
</reference>
<dbReference type="EMBL" id="ACWF01000016">
    <property type="protein sequence ID" value="EHL79361.1"/>
    <property type="molecule type" value="Genomic_DNA"/>
</dbReference>
<protein>
    <recommendedName>
        <fullName evidence="3">DUF2971 domain-containing protein</fullName>
    </recommendedName>
</protein>
<comment type="caution">
    <text evidence="1">The sequence shown here is derived from an EMBL/GenBank/DDBJ whole genome shotgun (WGS) entry which is preliminary data.</text>
</comment>
<evidence type="ECO:0000313" key="1">
    <source>
        <dbReference type="EMBL" id="EHL79361.1"/>
    </source>
</evidence>